<dbReference type="GO" id="GO:0061630">
    <property type="term" value="F:ubiquitin protein ligase activity"/>
    <property type="evidence" value="ECO:0007669"/>
    <property type="project" value="InterPro"/>
</dbReference>
<evidence type="ECO:0000313" key="6">
    <source>
        <dbReference type="EMBL" id="GBG25917.1"/>
    </source>
</evidence>
<dbReference type="PANTHER" id="PTHR13063:SF10">
    <property type="entry name" value="NITRIC OXIDE SYNTHASE-INTERACTING PROTEIN"/>
    <property type="match status" value="1"/>
</dbReference>
<feature type="compositionally biased region" description="Basic and acidic residues" evidence="4">
    <location>
        <begin position="136"/>
        <end position="153"/>
    </location>
</feature>
<dbReference type="Proteomes" id="UP000241890">
    <property type="component" value="Unassembled WGS sequence"/>
</dbReference>
<reference evidence="6 7" key="1">
    <citation type="submission" date="2017-12" db="EMBL/GenBank/DDBJ databases">
        <title>Sequencing, de novo assembly and annotation of complete genome of a new Thraustochytrid species, strain FCC1311.</title>
        <authorList>
            <person name="Sedici K."/>
            <person name="Godart F."/>
            <person name="Aiese Cigliano R."/>
            <person name="Sanseverino W."/>
            <person name="Barakat M."/>
            <person name="Ortet P."/>
            <person name="Marechal E."/>
            <person name="Cagnac O."/>
            <person name="Amato A."/>
        </authorList>
    </citation>
    <scope>NUCLEOTIDE SEQUENCE [LARGE SCALE GENOMIC DNA]</scope>
</reference>
<evidence type="ECO:0000256" key="1">
    <source>
        <dbReference type="ARBA" id="ARBA00004123"/>
    </source>
</evidence>
<dbReference type="PANTHER" id="PTHR13063">
    <property type="entry name" value="ENOS INTERACTING PROTEIN"/>
    <property type="match status" value="1"/>
</dbReference>
<accession>A0A2R5G4G6</accession>
<keyword evidence="2" id="KW-0539">Nucleus</keyword>
<feature type="coiled-coil region" evidence="3">
    <location>
        <begin position="74"/>
        <end position="101"/>
    </location>
</feature>
<evidence type="ECO:0000259" key="5">
    <source>
        <dbReference type="Pfam" id="PF15906"/>
    </source>
</evidence>
<gene>
    <name evidence="6" type="ORF">FCC1311_021362</name>
</gene>
<comment type="subcellular location">
    <subcellularLocation>
        <location evidence="1">Nucleus</location>
    </subcellularLocation>
</comment>
<evidence type="ECO:0000256" key="4">
    <source>
        <dbReference type="SAM" id="MobiDB-lite"/>
    </source>
</evidence>
<dbReference type="Pfam" id="PF15906">
    <property type="entry name" value="zf-NOSIP"/>
    <property type="match status" value="1"/>
</dbReference>
<protein>
    <submittedName>
        <fullName evidence="6">Nitric oxide synthase-interacting protein</fullName>
    </submittedName>
</protein>
<evidence type="ECO:0000256" key="2">
    <source>
        <dbReference type="ARBA" id="ARBA00023242"/>
    </source>
</evidence>
<name>A0A2R5G4G6_9STRA</name>
<evidence type="ECO:0000313" key="7">
    <source>
        <dbReference type="Proteomes" id="UP000241890"/>
    </source>
</evidence>
<comment type="caution">
    <text evidence="6">The sequence shown here is derived from an EMBL/GenBank/DDBJ whole genome shotgun (WGS) entry which is preliminary data.</text>
</comment>
<dbReference type="EMBL" id="BEYU01000016">
    <property type="protein sequence ID" value="GBG25917.1"/>
    <property type="molecule type" value="Genomic_DNA"/>
</dbReference>
<dbReference type="InterPro" id="IPR016818">
    <property type="entry name" value="NOSIP"/>
</dbReference>
<dbReference type="GO" id="GO:0005634">
    <property type="term" value="C:nucleus"/>
    <property type="evidence" value="ECO:0007669"/>
    <property type="project" value="UniProtKB-SubCell"/>
</dbReference>
<dbReference type="SUPFAM" id="SSF57850">
    <property type="entry name" value="RING/U-box"/>
    <property type="match status" value="1"/>
</dbReference>
<sequence>MPKNKAASSRGFLDRSDLESGSSRLTAARDARVRSSKDAAVPFGTCFLSLAPLHDPVASPSGHWYSREAMLQHILTKKREIKALQAAYDEQQENVLLMEQQAQEDAKLALEAEARRMMELGAGTLRDVQENVEGATDSHGDDKSKINKNKHVDVNGNGDDDQGNNSSALPHTSLEKRRRELLAGEERAHKKKKVDLRSRQEKLLELSHSSPWLARFAPEAKAGTLKAPPKRPPSPVSGAGIRVKDLVPFDVIPDPSDPGHALCAVSKRRIGVQPAVLLRPARAVISESVFDELVKPSMTCPLSGAKLTDKDIVRLSAASSSSSTSS</sequence>
<feature type="region of interest" description="Disordered" evidence="4">
    <location>
        <begin position="133"/>
        <end position="176"/>
    </location>
</feature>
<feature type="domain" description="Nitric oxide synthase-interacting protein zinc-finger" evidence="5">
    <location>
        <begin position="32"/>
        <end position="78"/>
    </location>
</feature>
<dbReference type="InterPro" id="IPR031790">
    <property type="entry name" value="Znf-NOSIP"/>
</dbReference>
<organism evidence="6 7">
    <name type="scientific">Hondaea fermentalgiana</name>
    <dbReference type="NCBI Taxonomy" id="2315210"/>
    <lineage>
        <taxon>Eukaryota</taxon>
        <taxon>Sar</taxon>
        <taxon>Stramenopiles</taxon>
        <taxon>Bigyra</taxon>
        <taxon>Labyrinthulomycetes</taxon>
        <taxon>Thraustochytrida</taxon>
        <taxon>Thraustochytriidae</taxon>
        <taxon>Hondaea</taxon>
    </lineage>
</organism>
<keyword evidence="7" id="KW-1185">Reference proteome</keyword>
<evidence type="ECO:0000256" key="3">
    <source>
        <dbReference type="SAM" id="Coils"/>
    </source>
</evidence>
<dbReference type="AlphaFoldDB" id="A0A2R5G4G6"/>
<dbReference type="OrthoDB" id="116827at2759"/>
<dbReference type="InParanoid" id="A0A2R5G4G6"/>
<feature type="region of interest" description="Disordered" evidence="4">
    <location>
        <begin position="1"/>
        <end position="29"/>
    </location>
</feature>
<proteinExistence type="predicted"/>
<keyword evidence="3" id="KW-0175">Coiled coil</keyword>